<dbReference type="PANTHER" id="PTHR47926:SF347">
    <property type="entry name" value="PENTATRICOPEPTIDE REPEAT-CONTAINING PROTEIN"/>
    <property type="match status" value="1"/>
</dbReference>
<comment type="caution">
    <text evidence="3">The sequence shown here is derived from an EMBL/GenBank/DDBJ whole genome shotgun (WGS) entry which is preliminary data.</text>
</comment>
<feature type="chain" id="PRO_5042907770" evidence="2">
    <location>
        <begin position="21"/>
        <end position="111"/>
    </location>
</feature>
<organism evidence="3 4">
    <name type="scientific">Citrus x changshan-huyou</name>
    <dbReference type="NCBI Taxonomy" id="2935761"/>
    <lineage>
        <taxon>Eukaryota</taxon>
        <taxon>Viridiplantae</taxon>
        <taxon>Streptophyta</taxon>
        <taxon>Embryophyta</taxon>
        <taxon>Tracheophyta</taxon>
        <taxon>Spermatophyta</taxon>
        <taxon>Magnoliopsida</taxon>
        <taxon>eudicotyledons</taxon>
        <taxon>Gunneridae</taxon>
        <taxon>Pentapetalae</taxon>
        <taxon>rosids</taxon>
        <taxon>malvids</taxon>
        <taxon>Sapindales</taxon>
        <taxon>Rutaceae</taxon>
        <taxon>Aurantioideae</taxon>
        <taxon>Citrus</taxon>
    </lineage>
</organism>
<name>A0AAP0MUW2_9ROSI</name>
<feature type="signal peptide" evidence="2">
    <location>
        <begin position="1"/>
        <end position="20"/>
    </location>
</feature>
<reference evidence="3 4" key="1">
    <citation type="submission" date="2024-05" db="EMBL/GenBank/DDBJ databases">
        <title>Haplotype-resolved chromosome-level genome assembly of Huyou (Citrus changshanensis).</title>
        <authorList>
            <person name="Miao C."/>
            <person name="Chen W."/>
            <person name="Wu Y."/>
            <person name="Wang L."/>
            <person name="Zhao S."/>
            <person name="Grierson D."/>
            <person name="Xu C."/>
            <person name="Chen K."/>
        </authorList>
    </citation>
    <scope>NUCLEOTIDE SEQUENCE [LARGE SCALE GENOMIC DNA]</scope>
    <source>
        <strain evidence="3">01-14</strain>
        <tissue evidence="3">Leaf</tissue>
    </source>
</reference>
<dbReference type="NCBIfam" id="TIGR00756">
    <property type="entry name" value="PPR"/>
    <property type="match status" value="1"/>
</dbReference>
<keyword evidence="2" id="KW-0732">Signal</keyword>
<dbReference type="PANTHER" id="PTHR47926">
    <property type="entry name" value="PENTATRICOPEPTIDE REPEAT-CONTAINING PROTEIN"/>
    <property type="match status" value="1"/>
</dbReference>
<dbReference type="InterPro" id="IPR002885">
    <property type="entry name" value="PPR_rpt"/>
</dbReference>
<keyword evidence="4" id="KW-1185">Reference proteome</keyword>
<proteinExistence type="predicted"/>
<sequence>MISDLMQNLIVLLSSACNHAGRVDEGCYCFNQMISEYNIKPRNEHYSCLIDLLGGIGRLDEAYGTLQGTPEFRGGCWVAKHAILRLPPAQRYRIEEEIAKLLIEKILMILD</sequence>
<evidence type="ECO:0000256" key="1">
    <source>
        <dbReference type="ARBA" id="ARBA00022737"/>
    </source>
</evidence>
<evidence type="ECO:0000313" key="4">
    <source>
        <dbReference type="Proteomes" id="UP001428341"/>
    </source>
</evidence>
<dbReference type="AlphaFoldDB" id="A0AAP0MUW2"/>
<dbReference type="EMBL" id="JBCGBO010000002">
    <property type="protein sequence ID" value="KAK9221208.1"/>
    <property type="molecule type" value="Genomic_DNA"/>
</dbReference>
<dbReference type="GO" id="GO:0003723">
    <property type="term" value="F:RNA binding"/>
    <property type="evidence" value="ECO:0007669"/>
    <property type="project" value="InterPro"/>
</dbReference>
<accession>A0AAP0MUW2</accession>
<dbReference type="GO" id="GO:0009451">
    <property type="term" value="P:RNA modification"/>
    <property type="evidence" value="ECO:0007669"/>
    <property type="project" value="InterPro"/>
</dbReference>
<evidence type="ECO:0000313" key="3">
    <source>
        <dbReference type="EMBL" id="KAK9221208.1"/>
    </source>
</evidence>
<dbReference type="InterPro" id="IPR046960">
    <property type="entry name" value="PPR_At4g14850-like_plant"/>
</dbReference>
<dbReference type="Gene3D" id="1.25.40.10">
    <property type="entry name" value="Tetratricopeptide repeat domain"/>
    <property type="match status" value="1"/>
</dbReference>
<keyword evidence="1" id="KW-0677">Repeat</keyword>
<dbReference type="Proteomes" id="UP001428341">
    <property type="component" value="Unassembled WGS sequence"/>
</dbReference>
<evidence type="ECO:0000256" key="2">
    <source>
        <dbReference type="SAM" id="SignalP"/>
    </source>
</evidence>
<gene>
    <name evidence="3" type="ORF">WN944_009634</name>
</gene>
<dbReference type="InterPro" id="IPR011990">
    <property type="entry name" value="TPR-like_helical_dom_sf"/>
</dbReference>
<protein>
    <submittedName>
        <fullName evidence="3">Uncharacterized protein</fullName>
    </submittedName>
</protein>